<dbReference type="AlphaFoldDB" id="A0A168EF80"/>
<accession>A0A168EF80</accession>
<gene>
    <name evidence="1" type="ORF">AAL_03253</name>
</gene>
<comment type="caution">
    <text evidence="1">The sequence shown here is derived from an EMBL/GenBank/DDBJ whole genome shotgun (WGS) entry which is preliminary data.</text>
</comment>
<keyword evidence="2" id="KW-1185">Reference proteome</keyword>
<evidence type="ECO:0000313" key="1">
    <source>
        <dbReference type="EMBL" id="KZZ98735.1"/>
    </source>
</evidence>
<evidence type="ECO:0000313" key="2">
    <source>
        <dbReference type="Proteomes" id="UP000078544"/>
    </source>
</evidence>
<sequence>MVALGDQLSSRDALRTYELHRRALHVRDNANDESTVVDDDDVDDDDSGIITDIEGRQRTPEEQKAVDAWGWAKAETWAKPAVEWKNLVCGPGPSKWEPVHIGMTSNKKARVGRFRNSESWLLINDLRRNNTKKTGSTVTTIGAETCQHFACGLGEAAIGVCNDNKKPYTFKDMMPIVSGAAEILRDCAYPGQGKTSNYQWEAVGQKFSHDGWNVILRGLGSNDTEDDCTHRLHQARPKG</sequence>
<name>A0A168EF80_9HYPO</name>
<dbReference type="Proteomes" id="UP000078544">
    <property type="component" value="Unassembled WGS sequence"/>
</dbReference>
<organism evidence="1 2">
    <name type="scientific">Moelleriella libera RCEF 2490</name>
    <dbReference type="NCBI Taxonomy" id="1081109"/>
    <lineage>
        <taxon>Eukaryota</taxon>
        <taxon>Fungi</taxon>
        <taxon>Dikarya</taxon>
        <taxon>Ascomycota</taxon>
        <taxon>Pezizomycotina</taxon>
        <taxon>Sordariomycetes</taxon>
        <taxon>Hypocreomycetidae</taxon>
        <taxon>Hypocreales</taxon>
        <taxon>Clavicipitaceae</taxon>
        <taxon>Moelleriella</taxon>
    </lineage>
</organism>
<dbReference type="EMBL" id="AZGY01000005">
    <property type="protein sequence ID" value="KZZ98735.1"/>
    <property type="molecule type" value="Genomic_DNA"/>
</dbReference>
<proteinExistence type="predicted"/>
<dbReference type="OrthoDB" id="3552888at2759"/>
<protein>
    <submittedName>
        <fullName evidence="1">Uncharacterized protein</fullName>
    </submittedName>
</protein>
<reference evidence="1 2" key="1">
    <citation type="journal article" date="2016" name="Genome Biol. Evol.">
        <title>Divergent and convergent evolution of fungal pathogenicity.</title>
        <authorList>
            <person name="Shang Y."/>
            <person name="Xiao G."/>
            <person name="Zheng P."/>
            <person name="Cen K."/>
            <person name="Zhan S."/>
            <person name="Wang C."/>
        </authorList>
    </citation>
    <scope>NUCLEOTIDE SEQUENCE [LARGE SCALE GENOMIC DNA]</scope>
    <source>
        <strain evidence="1 2">RCEF 2490</strain>
    </source>
</reference>